<dbReference type="OrthoDB" id="7698657at2759"/>
<dbReference type="InterPro" id="IPR006612">
    <property type="entry name" value="THAP_Znf"/>
</dbReference>
<keyword evidence="8 12" id="KW-0238">DNA-binding</keyword>
<evidence type="ECO:0000256" key="12">
    <source>
        <dbReference type="PROSITE-ProRule" id="PRU00309"/>
    </source>
</evidence>
<keyword evidence="5" id="KW-0862">Zinc</keyword>
<keyword evidence="14" id="KW-1185">Reference proteome</keyword>
<dbReference type="SMART" id="SM00692">
    <property type="entry name" value="DM3"/>
    <property type="match status" value="1"/>
</dbReference>
<feature type="domain" description="THAP-type" evidence="13">
    <location>
        <begin position="1"/>
        <end position="95"/>
    </location>
</feature>
<comment type="subcellular location">
    <subcellularLocation>
        <location evidence="1">Nucleus</location>
        <location evidence="1">Nucleoplasm</location>
    </subcellularLocation>
</comment>
<accession>A0A6J0B8K4</accession>
<keyword evidence="7" id="KW-0175">Coiled coil</keyword>
<evidence type="ECO:0000256" key="3">
    <source>
        <dbReference type="ARBA" id="ARBA00022723"/>
    </source>
</evidence>
<keyword evidence="6" id="KW-0805">Transcription regulation</keyword>
<dbReference type="PROSITE" id="PS50950">
    <property type="entry name" value="ZF_THAP"/>
    <property type="match status" value="1"/>
</dbReference>
<reference evidence="15" key="1">
    <citation type="submission" date="2025-08" db="UniProtKB">
        <authorList>
            <consortium name="RefSeq"/>
        </authorList>
    </citation>
    <scope>IDENTIFICATION</scope>
    <source>
        <tissue evidence="15">Thorax and Abdomen</tissue>
    </source>
</reference>
<dbReference type="GO" id="GO:0008270">
    <property type="term" value="F:zinc ion binding"/>
    <property type="evidence" value="ECO:0007669"/>
    <property type="project" value="UniProtKB-KW"/>
</dbReference>
<evidence type="ECO:0000256" key="2">
    <source>
        <dbReference type="ARBA" id="ARBA00006177"/>
    </source>
</evidence>
<dbReference type="Proteomes" id="UP000829291">
    <property type="component" value="Chromosome 3"/>
</dbReference>
<protein>
    <submittedName>
        <fullName evidence="15">Uncharacterized protein LOC107218079 isoform X2</fullName>
    </submittedName>
</protein>
<evidence type="ECO:0000259" key="13">
    <source>
        <dbReference type="PROSITE" id="PS50950"/>
    </source>
</evidence>
<dbReference type="PANTHER" id="PTHR46600:SF1">
    <property type="entry name" value="THAP DOMAIN-CONTAINING PROTEIN 1"/>
    <property type="match status" value="1"/>
</dbReference>
<evidence type="ECO:0000256" key="7">
    <source>
        <dbReference type="ARBA" id="ARBA00023054"/>
    </source>
</evidence>
<evidence type="ECO:0000256" key="9">
    <source>
        <dbReference type="ARBA" id="ARBA00023163"/>
    </source>
</evidence>
<dbReference type="InterPro" id="IPR038441">
    <property type="entry name" value="THAP_Znf_sf"/>
</dbReference>
<keyword evidence="11" id="KW-0131">Cell cycle</keyword>
<evidence type="ECO:0000256" key="5">
    <source>
        <dbReference type="ARBA" id="ARBA00022833"/>
    </source>
</evidence>
<evidence type="ECO:0000256" key="11">
    <source>
        <dbReference type="ARBA" id="ARBA00023306"/>
    </source>
</evidence>
<dbReference type="GeneID" id="107218079"/>
<dbReference type="InterPro" id="IPR026516">
    <property type="entry name" value="THAP1/10"/>
</dbReference>
<dbReference type="GO" id="GO:0005654">
    <property type="term" value="C:nucleoplasm"/>
    <property type="evidence" value="ECO:0007669"/>
    <property type="project" value="UniProtKB-SubCell"/>
</dbReference>
<evidence type="ECO:0000256" key="8">
    <source>
        <dbReference type="ARBA" id="ARBA00023125"/>
    </source>
</evidence>
<proteinExistence type="inferred from homology"/>
<sequence>MPKACIVPKCKTGQRTHKVKCSVFRVPQNRRLRKQWEAKIPGIVFLKANQYVCEKHFSKECIIRKWIKHDSQGNIVAESPYQRPRLAESALPTIFKDESNANALVKTKKISSVDRMCVDNHSNSAPKIEENNHIEDSSPVHEIEQKPRLVRQILPQLDRDVPCIQSESIHKETSMVLNQIKIPGRNKLLGSNCQAVDTNKEVTKSSIDNQQICWHLPTKPKSCQDSPTLPFRKTVISQQTHNSMNLSTSGFLKAITSTSLWINNDLLVKLPPMWCVTESCRGTERFWIFTDIRLMFNNDIRSPVIEKSVIIHADGTISYQVQGKAVEFHELQALRNTEDITLLPAILFKFQCTRVCKGTGPIVESLFQEGTAYRNNRGDWHSIHCELLTKKNRCEYCVRLKKTLLQKKARLEKRAEMKKIYRTSNSNDLKKLMVLKKTIYRLRQENNRAHYRILLLKNALKRTEINSEKNNADSGRRVK</sequence>
<evidence type="ECO:0000256" key="6">
    <source>
        <dbReference type="ARBA" id="ARBA00023015"/>
    </source>
</evidence>
<keyword evidence="4 12" id="KW-0863">Zinc-finger</keyword>
<evidence type="ECO:0000256" key="1">
    <source>
        <dbReference type="ARBA" id="ARBA00004642"/>
    </source>
</evidence>
<dbReference type="PANTHER" id="PTHR46600">
    <property type="entry name" value="THAP DOMAIN-CONTAINING"/>
    <property type="match status" value="1"/>
</dbReference>
<evidence type="ECO:0000313" key="15">
    <source>
        <dbReference type="RefSeq" id="XP_015511314.2"/>
    </source>
</evidence>
<dbReference type="GO" id="GO:0043565">
    <property type="term" value="F:sequence-specific DNA binding"/>
    <property type="evidence" value="ECO:0007669"/>
    <property type="project" value="InterPro"/>
</dbReference>
<dbReference type="RefSeq" id="XP_015511314.2">
    <property type="nucleotide sequence ID" value="XM_015655828.2"/>
</dbReference>
<dbReference type="SMART" id="SM00980">
    <property type="entry name" value="THAP"/>
    <property type="match status" value="1"/>
</dbReference>
<keyword evidence="10" id="KW-0539">Nucleus</keyword>
<gene>
    <name evidence="15" type="primary">LOC107218079</name>
</gene>
<keyword evidence="9" id="KW-0804">Transcription</keyword>
<dbReference type="KEGG" id="nlo:107218079"/>
<comment type="similarity">
    <text evidence="2">Belongs to the THAP1 family.</text>
</comment>
<dbReference type="SUPFAM" id="SSF57716">
    <property type="entry name" value="Glucocorticoid receptor-like (DNA-binding domain)"/>
    <property type="match status" value="1"/>
</dbReference>
<dbReference type="InParanoid" id="A0A6J0B8K4"/>
<evidence type="ECO:0000256" key="4">
    <source>
        <dbReference type="ARBA" id="ARBA00022771"/>
    </source>
</evidence>
<organism evidence="15">
    <name type="scientific">Neodiprion lecontei</name>
    <name type="common">Redheaded pine sawfly</name>
    <dbReference type="NCBI Taxonomy" id="441921"/>
    <lineage>
        <taxon>Eukaryota</taxon>
        <taxon>Metazoa</taxon>
        <taxon>Ecdysozoa</taxon>
        <taxon>Arthropoda</taxon>
        <taxon>Hexapoda</taxon>
        <taxon>Insecta</taxon>
        <taxon>Pterygota</taxon>
        <taxon>Neoptera</taxon>
        <taxon>Endopterygota</taxon>
        <taxon>Hymenoptera</taxon>
        <taxon>Tenthredinoidea</taxon>
        <taxon>Diprionidae</taxon>
        <taxon>Diprioninae</taxon>
        <taxon>Neodiprion</taxon>
    </lineage>
</organism>
<dbReference type="Pfam" id="PF05485">
    <property type="entry name" value="THAP"/>
    <property type="match status" value="1"/>
</dbReference>
<evidence type="ECO:0000313" key="14">
    <source>
        <dbReference type="Proteomes" id="UP000829291"/>
    </source>
</evidence>
<evidence type="ECO:0000256" key="10">
    <source>
        <dbReference type="ARBA" id="ARBA00023242"/>
    </source>
</evidence>
<dbReference type="Gene3D" id="6.20.210.20">
    <property type="entry name" value="THAP domain"/>
    <property type="match status" value="1"/>
</dbReference>
<name>A0A6J0B8K4_NEOLC</name>
<keyword evidence="3" id="KW-0479">Metal-binding</keyword>
<dbReference type="AlphaFoldDB" id="A0A6J0B8K4"/>